<evidence type="ECO:0000313" key="3">
    <source>
        <dbReference type="Proteomes" id="UP000245390"/>
    </source>
</evidence>
<name>A0A316GCA4_9RHOB</name>
<keyword evidence="3" id="KW-1185">Reference proteome</keyword>
<feature type="transmembrane region" description="Helical" evidence="1">
    <location>
        <begin position="74"/>
        <end position="90"/>
    </location>
</feature>
<reference evidence="2 3" key="1">
    <citation type="submission" date="2018-05" db="EMBL/GenBank/DDBJ databases">
        <title>Genomic Encyclopedia of Type Strains, Phase IV (KMG-IV): sequencing the most valuable type-strain genomes for metagenomic binning, comparative biology and taxonomic classification.</title>
        <authorList>
            <person name="Goeker M."/>
        </authorList>
    </citation>
    <scope>NUCLEOTIDE SEQUENCE [LARGE SCALE GENOMIC DNA]</scope>
    <source>
        <strain evidence="2 3">DSM 103371</strain>
    </source>
</reference>
<dbReference type="Proteomes" id="UP000245390">
    <property type="component" value="Unassembled WGS sequence"/>
</dbReference>
<evidence type="ECO:0000313" key="2">
    <source>
        <dbReference type="EMBL" id="PWK58548.1"/>
    </source>
</evidence>
<keyword evidence="1" id="KW-1133">Transmembrane helix</keyword>
<dbReference type="OrthoDB" id="166547at2"/>
<dbReference type="EMBL" id="QGGV01000001">
    <property type="protein sequence ID" value="PWK58548.1"/>
    <property type="molecule type" value="Genomic_DNA"/>
</dbReference>
<evidence type="ECO:0000256" key="1">
    <source>
        <dbReference type="SAM" id="Phobius"/>
    </source>
</evidence>
<organism evidence="2 3">
    <name type="scientific">Silicimonas algicola</name>
    <dbReference type="NCBI Taxonomy" id="1826607"/>
    <lineage>
        <taxon>Bacteria</taxon>
        <taxon>Pseudomonadati</taxon>
        <taxon>Pseudomonadota</taxon>
        <taxon>Alphaproteobacteria</taxon>
        <taxon>Rhodobacterales</taxon>
        <taxon>Paracoccaceae</taxon>
    </lineage>
</organism>
<sequence length="133" mass="14248">MQTLTLYLITAGIFLVLDAVMLNTVIAPLFRSALGNAVLDSPRLGAAALFYLFYVGGLLALVSVPALRDGDVMRALWQGALLGAVAYGTYEMTNYATLEDWTPRMVVTDWIWGTVLTGVSAAAGVWAARALFS</sequence>
<protein>
    <submittedName>
        <fullName evidence="2">Putative membrane protein</fullName>
    </submittedName>
</protein>
<dbReference type="AlphaFoldDB" id="A0A316GCA4"/>
<accession>A0A316GCA4</accession>
<dbReference type="RefSeq" id="WP_109757431.1">
    <property type="nucleotide sequence ID" value="NZ_CP034588.1"/>
</dbReference>
<feature type="transmembrane region" description="Helical" evidence="1">
    <location>
        <begin position="7"/>
        <end position="26"/>
    </location>
</feature>
<dbReference type="InterPro" id="IPR018687">
    <property type="entry name" value="DUF2177_membr"/>
</dbReference>
<feature type="transmembrane region" description="Helical" evidence="1">
    <location>
        <begin position="110"/>
        <end position="132"/>
    </location>
</feature>
<keyword evidence="1" id="KW-0812">Transmembrane</keyword>
<comment type="caution">
    <text evidence="2">The sequence shown here is derived from an EMBL/GenBank/DDBJ whole genome shotgun (WGS) entry which is preliminary data.</text>
</comment>
<proteinExistence type="predicted"/>
<feature type="transmembrane region" description="Helical" evidence="1">
    <location>
        <begin position="46"/>
        <end position="67"/>
    </location>
</feature>
<dbReference type="KEGG" id="salo:EF888_03260"/>
<dbReference type="Pfam" id="PF09945">
    <property type="entry name" value="DUF2177"/>
    <property type="match status" value="1"/>
</dbReference>
<keyword evidence="1" id="KW-0472">Membrane</keyword>
<gene>
    <name evidence="2" type="ORF">C8D95_101362</name>
</gene>